<dbReference type="Gene3D" id="1.10.3750.10">
    <property type="entry name" value="YhaI-like"/>
    <property type="match status" value="1"/>
</dbReference>
<evidence type="ECO:0000313" key="2">
    <source>
        <dbReference type="Proteomes" id="UP000824063"/>
    </source>
</evidence>
<gene>
    <name evidence="1" type="ORF">IAA20_09590</name>
</gene>
<evidence type="ECO:0000313" key="1">
    <source>
        <dbReference type="EMBL" id="HIZ54182.1"/>
    </source>
</evidence>
<comment type="caution">
    <text evidence="1">The sequence shown here is derived from an EMBL/GenBank/DDBJ whole genome shotgun (WGS) entry which is preliminary data.</text>
</comment>
<protein>
    <recommendedName>
        <fullName evidence="3">DUF1878 family protein</fullName>
    </recommendedName>
</protein>
<dbReference type="InterPro" id="IPR035945">
    <property type="entry name" value="YhaI-like_sf"/>
</dbReference>
<reference evidence="1" key="1">
    <citation type="journal article" date="2021" name="PeerJ">
        <title>Extensive microbial diversity within the chicken gut microbiome revealed by metagenomics and culture.</title>
        <authorList>
            <person name="Gilroy R."/>
            <person name="Ravi A."/>
            <person name="Getino M."/>
            <person name="Pursley I."/>
            <person name="Horton D.L."/>
            <person name="Alikhan N.F."/>
            <person name="Baker D."/>
            <person name="Gharbi K."/>
            <person name="Hall N."/>
            <person name="Watson M."/>
            <person name="Adriaenssens E.M."/>
            <person name="Foster-Nyarko E."/>
            <person name="Jarju S."/>
            <person name="Secka A."/>
            <person name="Antonio M."/>
            <person name="Oren A."/>
            <person name="Chaudhuri R.R."/>
            <person name="La Ragione R."/>
            <person name="Hildebrand F."/>
            <person name="Pallen M.J."/>
        </authorList>
    </citation>
    <scope>NUCLEOTIDE SEQUENCE</scope>
    <source>
        <strain evidence="1">CHK172-16539</strain>
    </source>
</reference>
<proteinExistence type="predicted"/>
<dbReference type="AlphaFoldDB" id="A0A9D2F9C3"/>
<name>A0A9D2F9C3_9ENTE</name>
<evidence type="ECO:0008006" key="3">
    <source>
        <dbReference type="Google" id="ProtNLM"/>
    </source>
</evidence>
<dbReference type="Proteomes" id="UP000824063">
    <property type="component" value="Unassembled WGS sequence"/>
</dbReference>
<sequence>MANLETEISLLKYKMKLLMFFIDDNDEYPFFQFCLNYDIREEQEKALIKILGIYNYRYKGVENEFHKNGVLDNDLKGLLSSFNLKLEDLYVELIPTFQDFQKVVSSIFGTDTKADSLLGKLIKQSIHEELCEYLLKNK</sequence>
<accession>A0A9D2F9C3</accession>
<dbReference type="EMBL" id="DXBN01000221">
    <property type="protein sequence ID" value="HIZ54182.1"/>
    <property type="molecule type" value="Genomic_DNA"/>
</dbReference>
<reference evidence="1" key="2">
    <citation type="submission" date="2021-04" db="EMBL/GenBank/DDBJ databases">
        <authorList>
            <person name="Gilroy R."/>
        </authorList>
    </citation>
    <scope>NUCLEOTIDE SEQUENCE</scope>
    <source>
        <strain evidence="1">CHK172-16539</strain>
    </source>
</reference>
<organism evidence="1 2">
    <name type="scientific">Candidatus Enterococcus avicola</name>
    <dbReference type="NCBI Taxonomy" id="2838561"/>
    <lineage>
        <taxon>Bacteria</taxon>
        <taxon>Bacillati</taxon>
        <taxon>Bacillota</taxon>
        <taxon>Bacilli</taxon>
        <taxon>Lactobacillales</taxon>
        <taxon>Enterococcaceae</taxon>
        <taxon>Enterococcus</taxon>
    </lineage>
</organism>